<organism evidence="1 2">
    <name type="scientific">Cichlidogyrus casuarinus</name>
    <dbReference type="NCBI Taxonomy" id="1844966"/>
    <lineage>
        <taxon>Eukaryota</taxon>
        <taxon>Metazoa</taxon>
        <taxon>Spiralia</taxon>
        <taxon>Lophotrochozoa</taxon>
        <taxon>Platyhelminthes</taxon>
        <taxon>Monogenea</taxon>
        <taxon>Monopisthocotylea</taxon>
        <taxon>Dactylogyridea</taxon>
        <taxon>Ancyrocephalidae</taxon>
        <taxon>Cichlidogyrus</taxon>
    </lineage>
</organism>
<proteinExistence type="predicted"/>
<evidence type="ECO:0000313" key="1">
    <source>
        <dbReference type="EMBL" id="KAL3319950.1"/>
    </source>
</evidence>
<gene>
    <name evidence="1" type="ORF">Ciccas_001378</name>
</gene>
<accession>A0ABD2QK98</accession>
<sequence>MSDENDIRMLFTSVKKLIIDSEKLPLVNDSSSDCDMLVVFKIPLNKSMINAAAWIKWCQKRITDLNLSVLPPAVRLSTLSRELVPEKIFAIYSDSPFYRPIALILKASFLYPYVQIATAQKSDLFQALKQSADNQVAHIPSAAFSSGLKLTATSLGFTTESLMSAFQFFIPPSAALAIQK</sequence>
<protein>
    <submittedName>
        <fullName evidence="1">Uncharacterized protein</fullName>
    </submittedName>
</protein>
<dbReference type="Proteomes" id="UP001626550">
    <property type="component" value="Unassembled WGS sequence"/>
</dbReference>
<comment type="caution">
    <text evidence="1">The sequence shown here is derived from an EMBL/GenBank/DDBJ whole genome shotgun (WGS) entry which is preliminary data.</text>
</comment>
<name>A0ABD2QK98_9PLAT</name>
<keyword evidence="2" id="KW-1185">Reference proteome</keyword>
<evidence type="ECO:0000313" key="2">
    <source>
        <dbReference type="Proteomes" id="UP001626550"/>
    </source>
</evidence>
<dbReference type="EMBL" id="JBJKFK010000088">
    <property type="protein sequence ID" value="KAL3319950.1"/>
    <property type="molecule type" value="Genomic_DNA"/>
</dbReference>
<reference evidence="1 2" key="1">
    <citation type="submission" date="2024-11" db="EMBL/GenBank/DDBJ databases">
        <title>Adaptive evolution of stress response genes in parasites aligns with host niche diversity.</title>
        <authorList>
            <person name="Hahn C."/>
            <person name="Resl P."/>
        </authorList>
    </citation>
    <scope>NUCLEOTIDE SEQUENCE [LARGE SCALE GENOMIC DNA]</scope>
    <source>
        <strain evidence="1">EGGRZ-B1_66</strain>
        <tissue evidence="1">Body</tissue>
    </source>
</reference>
<dbReference type="AlphaFoldDB" id="A0ABD2QK98"/>